<gene>
    <name evidence="3" type="ORF">KTO63_19010</name>
</gene>
<evidence type="ECO:0000259" key="2">
    <source>
        <dbReference type="Pfam" id="PF06580"/>
    </source>
</evidence>
<keyword evidence="3" id="KW-0418">Kinase</keyword>
<keyword evidence="1" id="KW-0472">Membrane</keyword>
<dbReference type="PANTHER" id="PTHR34220">
    <property type="entry name" value="SENSOR HISTIDINE KINASE YPDA"/>
    <property type="match status" value="1"/>
</dbReference>
<organism evidence="3 4">
    <name type="scientific">Pinibacter aurantiacus</name>
    <dbReference type="NCBI Taxonomy" id="2851599"/>
    <lineage>
        <taxon>Bacteria</taxon>
        <taxon>Pseudomonadati</taxon>
        <taxon>Bacteroidota</taxon>
        <taxon>Chitinophagia</taxon>
        <taxon>Chitinophagales</taxon>
        <taxon>Chitinophagaceae</taxon>
        <taxon>Pinibacter</taxon>
    </lineage>
</organism>
<reference evidence="3" key="1">
    <citation type="submission" date="2021-06" db="EMBL/GenBank/DDBJ databases">
        <authorList>
            <person name="Huq M.A."/>
        </authorList>
    </citation>
    <scope>NUCLEOTIDE SEQUENCE</scope>
    <source>
        <strain evidence="3">MAH-26</strain>
    </source>
</reference>
<dbReference type="Pfam" id="PF06580">
    <property type="entry name" value="His_kinase"/>
    <property type="match status" value="1"/>
</dbReference>
<dbReference type="EMBL" id="JAHSPG010000015">
    <property type="protein sequence ID" value="MBV4359266.1"/>
    <property type="molecule type" value="Genomic_DNA"/>
</dbReference>
<keyword evidence="1" id="KW-1133">Transmembrane helix</keyword>
<keyword evidence="4" id="KW-1185">Reference proteome</keyword>
<evidence type="ECO:0000313" key="3">
    <source>
        <dbReference type="EMBL" id="MBV4359266.1"/>
    </source>
</evidence>
<dbReference type="InterPro" id="IPR010559">
    <property type="entry name" value="Sig_transdc_His_kin_internal"/>
</dbReference>
<protein>
    <submittedName>
        <fullName evidence="3">Histidine kinase</fullName>
    </submittedName>
</protein>
<proteinExistence type="predicted"/>
<feature type="transmembrane region" description="Helical" evidence="1">
    <location>
        <begin position="100"/>
        <end position="122"/>
    </location>
</feature>
<name>A0A9E2W8Z4_9BACT</name>
<dbReference type="InterPro" id="IPR050640">
    <property type="entry name" value="Bact_2-comp_sensor_kinase"/>
</dbReference>
<sequence>MTKISTEQFFFNHFVLITLNFLLFYVTAFHVMSLIGSLQKKWFWVLLGSLILTIAFTYFKFRLEVYNTDYLLSKTPFNTGLQRKAPPQPLGFFSYRFRSYFQLNILTNFSIVVVGFAYRLLLSWLQGEKIRKDLETQNLRTELSYLKMQVNPHFLFNALNNIYSLAVIEESTRTGNSILKLSELIRYMLYEKEDDSNKVSLHKELRHINSYIDLEKLRHSEDVYINFSIEGDISGKRIVPLLLFPLLENSFKHGIITDCKKPVVIEMTITDKELKFHIANYNNNYQKDKVGGIGLQNVRKRLDLIYANNYTFDIQHTNDMHIVNLILPL</sequence>
<keyword evidence="3" id="KW-0808">Transferase</keyword>
<feature type="transmembrane region" description="Helical" evidence="1">
    <location>
        <begin position="14"/>
        <end position="35"/>
    </location>
</feature>
<evidence type="ECO:0000313" key="4">
    <source>
        <dbReference type="Proteomes" id="UP000812270"/>
    </source>
</evidence>
<evidence type="ECO:0000256" key="1">
    <source>
        <dbReference type="SAM" id="Phobius"/>
    </source>
</evidence>
<keyword evidence="1" id="KW-0812">Transmembrane</keyword>
<dbReference type="AlphaFoldDB" id="A0A9E2W8Z4"/>
<dbReference type="Proteomes" id="UP000812270">
    <property type="component" value="Unassembled WGS sequence"/>
</dbReference>
<feature type="transmembrane region" description="Helical" evidence="1">
    <location>
        <begin position="42"/>
        <end position="61"/>
    </location>
</feature>
<dbReference type="GO" id="GO:0000155">
    <property type="term" value="F:phosphorelay sensor kinase activity"/>
    <property type="evidence" value="ECO:0007669"/>
    <property type="project" value="InterPro"/>
</dbReference>
<dbReference type="GO" id="GO:0016020">
    <property type="term" value="C:membrane"/>
    <property type="evidence" value="ECO:0007669"/>
    <property type="project" value="InterPro"/>
</dbReference>
<dbReference type="PANTHER" id="PTHR34220:SF7">
    <property type="entry name" value="SENSOR HISTIDINE KINASE YPDA"/>
    <property type="match status" value="1"/>
</dbReference>
<dbReference type="RefSeq" id="WP_217793300.1">
    <property type="nucleotide sequence ID" value="NZ_JAHSPG010000015.1"/>
</dbReference>
<accession>A0A9E2W8Z4</accession>
<feature type="domain" description="Signal transduction histidine kinase internal region" evidence="2">
    <location>
        <begin position="142"/>
        <end position="221"/>
    </location>
</feature>
<comment type="caution">
    <text evidence="3">The sequence shown here is derived from an EMBL/GenBank/DDBJ whole genome shotgun (WGS) entry which is preliminary data.</text>
</comment>